<evidence type="ECO:0000256" key="10">
    <source>
        <dbReference type="ARBA" id="ARBA00022840"/>
    </source>
</evidence>
<dbReference type="NCBIfam" id="TIGR00003">
    <property type="entry name" value="copper ion binding protein"/>
    <property type="match status" value="2"/>
</dbReference>
<feature type="transmembrane region" description="Helical" evidence="18">
    <location>
        <begin position="511"/>
        <end position="529"/>
    </location>
</feature>
<dbReference type="PROSITE" id="PS01047">
    <property type="entry name" value="HMA_1"/>
    <property type="match status" value="3"/>
</dbReference>
<dbReference type="InterPro" id="IPR027256">
    <property type="entry name" value="P-typ_ATPase_IB"/>
</dbReference>
<evidence type="ECO:0000259" key="20">
    <source>
        <dbReference type="PROSITE" id="PS50846"/>
    </source>
</evidence>
<dbReference type="InterPro" id="IPR006122">
    <property type="entry name" value="HMA_Cu_ion-bd"/>
</dbReference>
<dbReference type="Pfam" id="PF00702">
    <property type="entry name" value="Hydrolase"/>
    <property type="match status" value="1"/>
</dbReference>
<dbReference type="GO" id="GO:0016887">
    <property type="term" value="F:ATP hydrolysis activity"/>
    <property type="evidence" value="ECO:0007669"/>
    <property type="project" value="InterPro"/>
</dbReference>
<dbReference type="EMBL" id="CAKXYY010000004">
    <property type="protein sequence ID" value="CAH2351634.1"/>
    <property type="molecule type" value="Genomic_DNA"/>
</dbReference>
<feature type="transmembrane region" description="Helical" evidence="18">
    <location>
        <begin position="406"/>
        <end position="425"/>
    </location>
</feature>
<evidence type="ECO:0000256" key="18">
    <source>
        <dbReference type="RuleBase" id="RU362081"/>
    </source>
</evidence>
<evidence type="ECO:0000256" key="13">
    <source>
        <dbReference type="ARBA" id="ARBA00022989"/>
    </source>
</evidence>
<dbReference type="Pfam" id="PF00122">
    <property type="entry name" value="E1-E2_ATPase"/>
    <property type="match status" value="1"/>
</dbReference>
<dbReference type="GO" id="GO:0055070">
    <property type="term" value="P:copper ion homeostasis"/>
    <property type="evidence" value="ECO:0007669"/>
    <property type="project" value="TreeGrafter"/>
</dbReference>
<dbReference type="PANTHER" id="PTHR43520">
    <property type="entry name" value="ATP7, ISOFORM B"/>
    <property type="match status" value="1"/>
</dbReference>
<feature type="domain" description="HMA" evidence="20">
    <location>
        <begin position="105"/>
        <end position="170"/>
    </location>
</feature>
<proteinExistence type="inferred from homology"/>
<dbReference type="PANTHER" id="PTHR43520:SF8">
    <property type="entry name" value="P-TYPE CU(+) TRANSPORTER"/>
    <property type="match status" value="1"/>
</dbReference>
<evidence type="ECO:0000256" key="17">
    <source>
        <dbReference type="ARBA" id="ARBA00080126"/>
    </source>
</evidence>
<dbReference type="InterPro" id="IPR044492">
    <property type="entry name" value="P_typ_ATPase_HD_dom"/>
</dbReference>
<dbReference type="SUPFAM" id="SSF56784">
    <property type="entry name" value="HAD-like"/>
    <property type="match status" value="1"/>
</dbReference>
<dbReference type="InterPro" id="IPR017969">
    <property type="entry name" value="Heavy-metal-associated_CS"/>
</dbReference>
<feature type="transmembrane region" description="Helical" evidence="18">
    <location>
        <begin position="1096"/>
        <end position="1117"/>
    </location>
</feature>
<evidence type="ECO:0000256" key="16">
    <source>
        <dbReference type="ARBA" id="ARBA00023136"/>
    </source>
</evidence>
<evidence type="ECO:0000256" key="15">
    <source>
        <dbReference type="ARBA" id="ARBA00023065"/>
    </source>
</evidence>
<dbReference type="PROSITE" id="PS50846">
    <property type="entry name" value="HMA_2"/>
    <property type="match status" value="3"/>
</dbReference>
<gene>
    <name evidence="21" type="ORF">CLIB1423_04S02498</name>
</gene>
<evidence type="ECO:0000256" key="1">
    <source>
        <dbReference type="ARBA" id="ARBA00004127"/>
    </source>
</evidence>
<dbReference type="InterPro" id="IPR023214">
    <property type="entry name" value="HAD_sf"/>
</dbReference>
<keyword evidence="4" id="KW-0813">Transport</keyword>
<dbReference type="CDD" id="cd00371">
    <property type="entry name" value="HMA"/>
    <property type="match status" value="3"/>
</dbReference>
<organism evidence="21 22">
    <name type="scientific">[Candida] railenensis</name>
    <dbReference type="NCBI Taxonomy" id="45579"/>
    <lineage>
        <taxon>Eukaryota</taxon>
        <taxon>Fungi</taxon>
        <taxon>Dikarya</taxon>
        <taxon>Ascomycota</taxon>
        <taxon>Saccharomycotina</taxon>
        <taxon>Pichiomycetes</taxon>
        <taxon>Debaryomycetaceae</taxon>
        <taxon>Kurtzmaniella</taxon>
    </lineage>
</organism>
<dbReference type="OrthoDB" id="432719at2759"/>
<dbReference type="GO" id="GO:0016020">
    <property type="term" value="C:membrane"/>
    <property type="evidence" value="ECO:0007669"/>
    <property type="project" value="UniProtKB-SubCell"/>
</dbReference>
<evidence type="ECO:0000313" key="22">
    <source>
        <dbReference type="Proteomes" id="UP000837801"/>
    </source>
</evidence>
<evidence type="ECO:0000313" key="21">
    <source>
        <dbReference type="EMBL" id="CAH2351634.1"/>
    </source>
</evidence>
<dbReference type="SFLD" id="SFLDS00003">
    <property type="entry name" value="Haloacid_Dehalogenase"/>
    <property type="match status" value="1"/>
</dbReference>
<dbReference type="InterPro" id="IPR018303">
    <property type="entry name" value="ATPase_P-typ_P_site"/>
</dbReference>
<accession>A0A9P0VXK8</accession>
<dbReference type="SFLD" id="SFLDF00027">
    <property type="entry name" value="p-type_atpase"/>
    <property type="match status" value="1"/>
</dbReference>
<dbReference type="SUPFAM" id="SSF55008">
    <property type="entry name" value="HMA, heavy metal-associated domain"/>
    <property type="match status" value="3"/>
</dbReference>
<keyword evidence="10 18" id="KW-0067">ATP-binding</keyword>
<evidence type="ECO:0000256" key="2">
    <source>
        <dbReference type="ARBA" id="ARBA00006024"/>
    </source>
</evidence>
<dbReference type="InterPro" id="IPR023299">
    <property type="entry name" value="ATPase_P-typ_cyto_dom_N"/>
</dbReference>
<keyword evidence="16 18" id="KW-0472">Membrane</keyword>
<dbReference type="FunFam" id="2.70.150.10:FF:000002">
    <property type="entry name" value="Copper-transporting ATPase 1, putative"/>
    <property type="match status" value="1"/>
</dbReference>
<protein>
    <recommendedName>
        <fullName evidence="3">P-type Cu(+) transporter</fullName>
        <ecNumber evidence="3">7.2.2.8</ecNumber>
    </recommendedName>
    <alternativeName>
        <fullName evidence="17">Cu(2+)-ATPase</fullName>
    </alternativeName>
</protein>
<dbReference type="NCBIfam" id="TIGR01494">
    <property type="entry name" value="ATPase_P-type"/>
    <property type="match status" value="1"/>
</dbReference>
<keyword evidence="15" id="KW-0406">Ion transport</keyword>
<evidence type="ECO:0000256" key="3">
    <source>
        <dbReference type="ARBA" id="ARBA00012517"/>
    </source>
</evidence>
<dbReference type="InterPro" id="IPR036163">
    <property type="entry name" value="HMA_dom_sf"/>
</dbReference>
<dbReference type="GO" id="GO:0043682">
    <property type="term" value="F:P-type divalent copper transporter activity"/>
    <property type="evidence" value="ECO:0007669"/>
    <property type="project" value="TreeGrafter"/>
</dbReference>
<keyword evidence="8 18" id="KW-0547">Nucleotide-binding</keyword>
<keyword evidence="12" id="KW-1278">Translocase</keyword>
<dbReference type="FunFam" id="3.30.70.100:FF:000043">
    <property type="entry name" value="Copper-transporting ATPase 2"/>
    <property type="match status" value="1"/>
</dbReference>
<evidence type="ECO:0000256" key="8">
    <source>
        <dbReference type="ARBA" id="ARBA00022741"/>
    </source>
</evidence>
<dbReference type="SFLD" id="SFLDG00002">
    <property type="entry name" value="C1.7:_P-type_atpase_like"/>
    <property type="match status" value="1"/>
</dbReference>
<keyword evidence="5 18" id="KW-0812">Transmembrane</keyword>
<dbReference type="Gene3D" id="3.30.70.100">
    <property type="match status" value="3"/>
</dbReference>
<dbReference type="InterPro" id="IPR036412">
    <property type="entry name" value="HAD-like_sf"/>
</dbReference>
<reference evidence="21" key="1">
    <citation type="submission" date="2022-03" db="EMBL/GenBank/DDBJ databases">
        <authorList>
            <person name="Legras J.-L."/>
            <person name="Devillers H."/>
            <person name="Grondin C."/>
        </authorList>
    </citation>
    <scope>NUCLEOTIDE SEQUENCE</scope>
    <source>
        <strain evidence="21">CLIB 1423</strain>
    </source>
</reference>
<feature type="domain" description="HMA" evidence="20">
    <location>
        <begin position="181"/>
        <end position="246"/>
    </location>
</feature>
<dbReference type="GO" id="GO:0005507">
    <property type="term" value="F:copper ion binding"/>
    <property type="evidence" value="ECO:0007669"/>
    <property type="project" value="InterPro"/>
</dbReference>
<feature type="transmembrane region" description="Helical" evidence="18">
    <location>
        <begin position="437"/>
        <end position="456"/>
    </location>
</feature>
<dbReference type="GO" id="GO:0012505">
    <property type="term" value="C:endomembrane system"/>
    <property type="evidence" value="ECO:0007669"/>
    <property type="project" value="UniProtKB-SubCell"/>
</dbReference>
<evidence type="ECO:0000256" key="5">
    <source>
        <dbReference type="ARBA" id="ARBA00022692"/>
    </source>
</evidence>
<keyword evidence="7" id="KW-0677">Repeat</keyword>
<dbReference type="PRINTS" id="PR00119">
    <property type="entry name" value="CATATPASE"/>
</dbReference>
<dbReference type="Gene3D" id="3.40.50.1000">
    <property type="entry name" value="HAD superfamily/HAD-like"/>
    <property type="match status" value="1"/>
</dbReference>
<dbReference type="FunFam" id="3.30.70.100:FF:000001">
    <property type="entry name" value="ATPase copper transporting beta"/>
    <property type="match status" value="2"/>
</dbReference>
<dbReference type="EC" id="7.2.2.8" evidence="3"/>
<feature type="region of interest" description="Disordered" evidence="19">
    <location>
        <begin position="78"/>
        <end position="101"/>
    </location>
</feature>
<evidence type="ECO:0000256" key="4">
    <source>
        <dbReference type="ARBA" id="ARBA00022448"/>
    </source>
</evidence>
<keyword evidence="9" id="KW-0187">Copper transport</keyword>
<keyword evidence="13 18" id="KW-1133">Transmembrane helix</keyword>
<dbReference type="SUPFAM" id="SSF81653">
    <property type="entry name" value="Calcium ATPase, transduction domain A"/>
    <property type="match status" value="1"/>
</dbReference>
<feature type="transmembrane region" description="Helical" evidence="18">
    <location>
        <begin position="477"/>
        <end position="499"/>
    </location>
</feature>
<dbReference type="PROSITE" id="PS00154">
    <property type="entry name" value="ATPASE_E1_E2"/>
    <property type="match status" value="1"/>
</dbReference>
<dbReference type="SUPFAM" id="SSF81665">
    <property type="entry name" value="Calcium ATPase, transmembrane domain M"/>
    <property type="match status" value="1"/>
</dbReference>
<dbReference type="Pfam" id="PF00403">
    <property type="entry name" value="HMA"/>
    <property type="match status" value="3"/>
</dbReference>
<feature type="transmembrane region" description="Helical" evidence="18">
    <location>
        <begin position="690"/>
        <end position="709"/>
    </location>
</feature>
<evidence type="ECO:0000256" key="14">
    <source>
        <dbReference type="ARBA" id="ARBA00023008"/>
    </source>
</evidence>
<dbReference type="InterPro" id="IPR001757">
    <property type="entry name" value="P_typ_ATPase"/>
</dbReference>
<keyword evidence="11" id="KW-0460">Magnesium</keyword>
<dbReference type="GO" id="GO:0030003">
    <property type="term" value="P:intracellular monoatomic cation homeostasis"/>
    <property type="evidence" value="ECO:0007669"/>
    <property type="project" value="UniProtKB-ARBA"/>
</dbReference>
<keyword evidence="6 18" id="KW-0479">Metal-binding</keyword>
<feature type="domain" description="HMA" evidence="20">
    <location>
        <begin position="4"/>
        <end position="69"/>
    </location>
</feature>
<feature type="transmembrane region" description="Helical" evidence="18">
    <location>
        <begin position="729"/>
        <end position="748"/>
    </location>
</feature>
<evidence type="ECO:0000256" key="6">
    <source>
        <dbReference type="ARBA" id="ARBA00022723"/>
    </source>
</evidence>
<evidence type="ECO:0000256" key="12">
    <source>
        <dbReference type="ARBA" id="ARBA00022967"/>
    </source>
</evidence>
<dbReference type="InterPro" id="IPR006121">
    <property type="entry name" value="HMA_dom"/>
</dbReference>
<name>A0A9P0VXK8_9ASCO</name>
<dbReference type="InterPro" id="IPR023298">
    <property type="entry name" value="ATPase_P-typ_TM_dom_sf"/>
</dbReference>
<evidence type="ECO:0000256" key="11">
    <source>
        <dbReference type="ARBA" id="ARBA00022842"/>
    </source>
</evidence>
<dbReference type="GO" id="GO:0140581">
    <property type="term" value="F:P-type monovalent copper transporter activity"/>
    <property type="evidence" value="ECO:0007669"/>
    <property type="project" value="UniProtKB-EC"/>
</dbReference>
<dbReference type="InterPro" id="IPR059000">
    <property type="entry name" value="ATPase_P-type_domA"/>
</dbReference>
<dbReference type="Gene3D" id="3.40.1110.10">
    <property type="entry name" value="Calcium-transporting ATPase, cytoplasmic domain N"/>
    <property type="match status" value="1"/>
</dbReference>
<evidence type="ECO:0000256" key="19">
    <source>
        <dbReference type="SAM" id="MobiDB-lite"/>
    </source>
</evidence>
<keyword evidence="14" id="KW-0186">Copper</keyword>
<dbReference type="Proteomes" id="UP000837801">
    <property type="component" value="Unassembled WGS sequence"/>
</dbReference>
<evidence type="ECO:0000256" key="7">
    <source>
        <dbReference type="ARBA" id="ARBA00022737"/>
    </source>
</evidence>
<dbReference type="NCBIfam" id="TIGR01525">
    <property type="entry name" value="ATPase-IB_hvy"/>
    <property type="match status" value="1"/>
</dbReference>
<comment type="subcellular location">
    <subcellularLocation>
        <location evidence="1">Endomembrane system</location>
        <topology evidence="1">Multi-pass membrane protein</topology>
    </subcellularLocation>
    <subcellularLocation>
        <location evidence="18">Membrane</location>
    </subcellularLocation>
</comment>
<dbReference type="GO" id="GO:0005524">
    <property type="term" value="F:ATP binding"/>
    <property type="evidence" value="ECO:0007669"/>
    <property type="project" value="UniProtKB-UniRule"/>
</dbReference>
<dbReference type="AlphaFoldDB" id="A0A9P0VXK8"/>
<evidence type="ECO:0000256" key="9">
    <source>
        <dbReference type="ARBA" id="ARBA00022796"/>
    </source>
</evidence>
<feature type="transmembrane region" description="Helical" evidence="18">
    <location>
        <begin position="1069"/>
        <end position="1090"/>
    </location>
</feature>
<comment type="caution">
    <text evidence="21">The sequence shown here is derived from an EMBL/GenBank/DDBJ whole genome shotgun (WGS) entry which is preliminary data.</text>
</comment>
<dbReference type="Gene3D" id="2.70.150.10">
    <property type="entry name" value="Calcium-transporting ATPase, cytoplasmic transduction domain A"/>
    <property type="match status" value="1"/>
</dbReference>
<dbReference type="InterPro" id="IPR008250">
    <property type="entry name" value="ATPase_P-typ_transduc_dom_A_sf"/>
</dbReference>
<sequence>MVDVNSYLSISGMTCGACSSSITEQLNKIDGVRSVSVSLITEEAKVMHDSSIPSSKLIESIEDCGFDAKLIRTETNSTASSSSSSSAASSSTSWPSSASSTSSLSTSKFSISGMTCGACSASITEAIEKLSGVESVSVSLITEEGLVKHSPSLSTDEITEAIEGCGFEAKLISTTSQSSNVSTKIAVQGMTCGACSASITEALEQKAHVLKASVSLVTEEALIIHEQDLTADEIIQTIEDCGFDAKLITSSGITSSSSHSDVVRDEEVSLQIFGVTDHSDLVELQYNIEARLNGFVGIKNFKIRFNVSINSENAVLLTEALSPSTSNSASAAHLIPDYHNTEFDNIIDELFIVYSPTLIGIRDIVDELNSIDEQYSFVTINSVDQASTSQLKLLSRVKDIEFWRSNFFKSIMFGFPVIVMSYTQGWSFWSNLKILPGLYLVSLLQFVLASHVQFNLGKTFIKKFILFVKNGFKNATMDVLVCISTSISFSFSVFSIILSVWYGQSEKPPKLLFETSCMLITFISMGKWLENKAKGATSSALSRLLSLTPTNCTIIEDLGKYNQLLKESDDRNSISDLPTRSIGIDLIQTGDIAVILPGGKIPADGKIVLGETEIDESFLTGESLPVFKSIGDDVIGGSVNGAGLIHIEVIHTGKNSQLQQIINLVKDSQINNAPIQGFADYVASRFVPSVLILATITFSVWTMLCFYLHSDKLPGVFSKEENGKFFVCLKLAISVVVVACPCALGLAAPTAMMVGTGVGASHGVLIKGGDVLEKASGINIILFDKTGTLTTGGMTLTNYKNASDSINEDVWWSLIGSVENNSEHPIGKALVREAKSKLGLSFEDDSFESSIQNFKVMSGLGLKSSVTLSNGKSYDVCIGNERMMMQEFKENKFSFSKEDIKTPQSTDTFAFIIIDGSYGGYVSLSDKIKPNAREVIDYLQYDQNYIVGMVTGDNVYAAKKIGKEVGIPECNIFSEVSPINKDKVILELKERFGGDENVSIAFVGDGINDAPALAQADVGMAISSGSDIAIESADIVLIGGNSSKQSDLHGVSVALSISKATFQRIKINFLWAAIYNMIMLPFAMGCFLSFNLMLPPIAAAGSMALSSVSVVISSLYLKKWKPPVIGYGLTAKEEDVGAPFSLKTSTLEEFNRNKNQHRFWQVLKRRPSEEPHGYQML</sequence>
<comment type="similarity">
    <text evidence="2 18">Belongs to the cation transport ATPase (P-type) (TC 3.A.3) family. Type IB subfamily.</text>
</comment>
<keyword evidence="22" id="KW-1185">Reference proteome</keyword>